<keyword evidence="2" id="KW-1185">Reference proteome</keyword>
<gene>
    <name evidence="1" type="ORF">AVEN_259984_1</name>
</gene>
<dbReference type="EMBL" id="BGPR01006097">
    <property type="protein sequence ID" value="GBN16044.1"/>
    <property type="molecule type" value="Genomic_DNA"/>
</dbReference>
<comment type="caution">
    <text evidence="1">The sequence shown here is derived from an EMBL/GenBank/DDBJ whole genome shotgun (WGS) entry which is preliminary data.</text>
</comment>
<proteinExistence type="predicted"/>
<reference evidence="1 2" key="1">
    <citation type="journal article" date="2019" name="Sci. Rep.">
        <title>Orb-weaving spider Araneus ventricosus genome elucidates the spidroin gene catalogue.</title>
        <authorList>
            <person name="Kono N."/>
            <person name="Nakamura H."/>
            <person name="Ohtoshi R."/>
            <person name="Moran D.A.P."/>
            <person name="Shinohara A."/>
            <person name="Yoshida Y."/>
            <person name="Fujiwara M."/>
            <person name="Mori M."/>
            <person name="Tomita M."/>
            <person name="Arakawa K."/>
        </authorList>
    </citation>
    <scope>NUCLEOTIDE SEQUENCE [LARGE SCALE GENOMIC DNA]</scope>
</reference>
<dbReference type="AlphaFoldDB" id="A0A4Y2LNI5"/>
<protein>
    <submittedName>
        <fullName evidence="1">Uncharacterized protein</fullName>
    </submittedName>
</protein>
<organism evidence="1 2">
    <name type="scientific">Araneus ventricosus</name>
    <name type="common">Orbweaver spider</name>
    <name type="synonym">Epeira ventricosa</name>
    <dbReference type="NCBI Taxonomy" id="182803"/>
    <lineage>
        <taxon>Eukaryota</taxon>
        <taxon>Metazoa</taxon>
        <taxon>Ecdysozoa</taxon>
        <taxon>Arthropoda</taxon>
        <taxon>Chelicerata</taxon>
        <taxon>Arachnida</taxon>
        <taxon>Araneae</taxon>
        <taxon>Araneomorphae</taxon>
        <taxon>Entelegynae</taxon>
        <taxon>Araneoidea</taxon>
        <taxon>Araneidae</taxon>
        <taxon>Araneus</taxon>
    </lineage>
</organism>
<evidence type="ECO:0000313" key="1">
    <source>
        <dbReference type="EMBL" id="GBN16044.1"/>
    </source>
</evidence>
<evidence type="ECO:0000313" key="2">
    <source>
        <dbReference type="Proteomes" id="UP000499080"/>
    </source>
</evidence>
<dbReference type="Proteomes" id="UP000499080">
    <property type="component" value="Unassembled WGS sequence"/>
</dbReference>
<accession>A0A4Y2LNI5</accession>
<name>A0A4Y2LNI5_ARAVE</name>
<sequence>MSCFSSGEEKRSRVVSRLAPTFIDFRWLRRGIQSEGNRLVSAKLREGKFLSILRHRFYERKKKKEAQVELRKEIKCKILLSLSFSLFNDKRWKEDRPSNGILKF</sequence>